<evidence type="ECO:0000313" key="2">
    <source>
        <dbReference type="EMBL" id="MBW0559383.1"/>
    </source>
</evidence>
<reference evidence="2" key="1">
    <citation type="submission" date="2021-03" db="EMBL/GenBank/DDBJ databases">
        <title>Draft genome sequence of rust myrtle Austropuccinia psidii MF-1, a brazilian biotype.</title>
        <authorList>
            <person name="Quecine M.C."/>
            <person name="Pachon D.M.R."/>
            <person name="Bonatelli M.L."/>
            <person name="Correr F.H."/>
            <person name="Franceschini L.M."/>
            <person name="Leite T.F."/>
            <person name="Margarido G.R.A."/>
            <person name="Almeida C.A."/>
            <person name="Ferrarezi J.A."/>
            <person name="Labate C.A."/>
        </authorList>
    </citation>
    <scope>NUCLEOTIDE SEQUENCE</scope>
    <source>
        <strain evidence="2">MF-1</strain>
    </source>
</reference>
<proteinExistence type="predicted"/>
<evidence type="ECO:0000313" key="3">
    <source>
        <dbReference type="Proteomes" id="UP000765509"/>
    </source>
</evidence>
<name>A0A9Q3PET5_9BASI</name>
<comment type="caution">
    <text evidence="2">The sequence shown here is derived from an EMBL/GenBank/DDBJ whole genome shotgun (WGS) entry which is preliminary data.</text>
</comment>
<dbReference type="Proteomes" id="UP000765509">
    <property type="component" value="Unassembled WGS sequence"/>
</dbReference>
<accession>A0A9Q3PET5</accession>
<gene>
    <name evidence="2" type="ORF">O181_099098</name>
</gene>
<evidence type="ECO:0000256" key="1">
    <source>
        <dbReference type="SAM" id="MobiDB-lite"/>
    </source>
</evidence>
<keyword evidence="3" id="KW-1185">Reference proteome</keyword>
<dbReference type="EMBL" id="AVOT02068011">
    <property type="protein sequence ID" value="MBW0559383.1"/>
    <property type="molecule type" value="Genomic_DNA"/>
</dbReference>
<sequence length="106" mass="11781">MKDITTRRKIGRNGYKPSIDNKKSAEPISRPNKPQDKAPLKCNKCGIKSCLANTCPKKTRIIGVEIEKTEDPKEKIVVSVNESDSEPSEEGEPPDQLSIENLNVSF</sequence>
<feature type="region of interest" description="Disordered" evidence="1">
    <location>
        <begin position="1"/>
        <end position="39"/>
    </location>
</feature>
<organism evidence="2 3">
    <name type="scientific">Austropuccinia psidii MF-1</name>
    <dbReference type="NCBI Taxonomy" id="1389203"/>
    <lineage>
        <taxon>Eukaryota</taxon>
        <taxon>Fungi</taxon>
        <taxon>Dikarya</taxon>
        <taxon>Basidiomycota</taxon>
        <taxon>Pucciniomycotina</taxon>
        <taxon>Pucciniomycetes</taxon>
        <taxon>Pucciniales</taxon>
        <taxon>Sphaerophragmiaceae</taxon>
        <taxon>Austropuccinia</taxon>
    </lineage>
</organism>
<dbReference type="AlphaFoldDB" id="A0A9Q3PET5"/>
<feature type="compositionally biased region" description="Acidic residues" evidence="1">
    <location>
        <begin position="83"/>
        <end position="93"/>
    </location>
</feature>
<feature type="region of interest" description="Disordered" evidence="1">
    <location>
        <begin position="79"/>
        <end position="106"/>
    </location>
</feature>
<protein>
    <submittedName>
        <fullName evidence="2">Uncharacterized protein</fullName>
    </submittedName>
</protein>